<feature type="non-terminal residue" evidence="4">
    <location>
        <position position="1"/>
    </location>
</feature>
<accession>A0AAV6LZV5</accession>
<evidence type="ECO:0000259" key="2">
    <source>
        <dbReference type="SMART" id="SM00256"/>
    </source>
</evidence>
<dbReference type="PANTHER" id="PTHR14939">
    <property type="entry name" value="F-BOX ONLY PROTEIN 22"/>
    <property type="match status" value="1"/>
</dbReference>
<organism evidence="4 5">
    <name type="scientific">Cucurbita argyrosperma subsp. sororia</name>
    <dbReference type="NCBI Taxonomy" id="37648"/>
    <lineage>
        <taxon>Eukaryota</taxon>
        <taxon>Viridiplantae</taxon>
        <taxon>Streptophyta</taxon>
        <taxon>Embryophyta</taxon>
        <taxon>Tracheophyta</taxon>
        <taxon>Spermatophyta</taxon>
        <taxon>Magnoliopsida</taxon>
        <taxon>eudicotyledons</taxon>
        <taxon>Gunneridae</taxon>
        <taxon>Pentapetalae</taxon>
        <taxon>rosids</taxon>
        <taxon>fabids</taxon>
        <taxon>Cucurbitales</taxon>
        <taxon>Cucurbitaceae</taxon>
        <taxon>Cucurbiteae</taxon>
        <taxon>Cucurbita</taxon>
    </lineage>
</organism>
<evidence type="ECO:0000313" key="5">
    <source>
        <dbReference type="Proteomes" id="UP000685013"/>
    </source>
</evidence>
<dbReference type="SMART" id="SM00256">
    <property type="entry name" value="FBOX"/>
    <property type="match status" value="1"/>
</dbReference>
<dbReference type="EMBL" id="JAGKQH010000018">
    <property type="protein sequence ID" value="KAG6573137.1"/>
    <property type="molecule type" value="Genomic_DNA"/>
</dbReference>
<dbReference type="SMART" id="SM01204">
    <property type="entry name" value="FIST_C"/>
    <property type="match status" value="1"/>
</dbReference>
<evidence type="ECO:0000313" key="4">
    <source>
        <dbReference type="EMBL" id="KAG6573137.1"/>
    </source>
</evidence>
<dbReference type="AlphaFoldDB" id="A0AAV6LZV5"/>
<feature type="region of interest" description="Disordered" evidence="1">
    <location>
        <begin position="498"/>
        <end position="547"/>
    </location>
</feature>
<dbReference type="Pfam" id="PF00646">
    <property type="entry name" value="F-box"/>
    <property type="match status" value="1"/>
</dbReference>
<dbReference type="InterPro" id="IPR019494">
    <property type="entry name" value="FIST_C"/>
</dbReference>
<gene>
    <name evidence="4" type="ORF">SDJN03_27024</name>
</gene>
<dbReference type="GO" id="GO:0032436">
    <property type="term" value="P:positive regulation of proteasomal ubiquitin-dependent protein catabolic process"/>
    <property type="evidence" value="ECO:0007669"/>
    <property type="project" value="TreeGrafter"/>
</dbReference>
<evidence type="ECO:0000259" key="3">
    <source>
        <dbReference type="SMART" id="SM01204"/>
    </source>
</evidence>
<dbReference type="Proteomes" id="UP000685013">
    <property type="component" value="Chromosome 18"/>
</dbReference>
<comment type="caution">
    <text evidence="4">The sequence shown here is derived from an EMBL/GenBank/DDBJ whole genome shotgun (WGS) entry which is preliminary data.</text>
</comment>
<dbReference type="GO" id="GO:0000209">
    <property type="term" value="P:protein polyubiquitination"/>
    <property type="evidence" value="ECO:0007669"/>
    <property type="project" value="TreeGrafter"/>
</dbReference>
<dbReference type="PANTHER" id="PTHR14939:SF8">
    <property type="entry name" value="FIST C-DOMAIN DOMAIN-CONTAINING PROTEIN"/>
    <property type="match status" value="1"/>
</dbReference>
<reference evidence="4 5" key="1">
    <citation type="journal article" date="2021" name="Hortic Res">
        <title>The domestication of Cucurbita argyrosperma as revealed by the genome of its wild relative.</title>
        <authorList>
            <person name="Barrera-Redondo J."/>
            <person name="Sanchez-de la Vega G."/>
            <person name="Aguirre-Liguori J.A."/>
            <person name="Castellanos-Morales G."/>
            <person name="Gutierrez-Guerrero Y.T."/>
            <person name="Aguirre-Dugua X."/>
            <person name="Aguirre-Planter E."/>
            <person name="Tenaillon M.I."/>
            <person name="Lira-Saade R."/>
            <person name="Eguiarte L.E."/>
        </authorList>
    </citation>
    <scope>NUCLEOTIDE SEQUENCE [LARGE SCALE GENOMIC DNA]</scope>
    <source>
        <strain evidence="4">JBR-2021</strain>
    </source>
</reference>
<name>A0AAV6LZV5_9ROSI</name>
<feature type="domain" description="F-box" evidence="2">
    <location>
        <begin position="21"/>
        <end position="61"/>
    </location>
</feature>
<protein>
    <submittedName>
        <fullName evidence="4">F-box/LRR-repeat protein</fullName>
    </submittedName>
</protein>
<proteinExistence type="predicted"/>
<dbReference type="InterPro" id="IPR001810">
    <property type="entry name" value="F-box_dom"/>
</dbReference>
<keyword evidence="5" id="KW-1185">Reference proteome</keyword>
<sequence length="570" mass="62461">METVIGAGGVDGGGGGGISPLNDDILRNILGRLPARSFASAGCVCKTWNSVCNRILCRPKFSSAVSLNPSLHVAVEEVLQKVLSEPIRPHFAIACIGVEFNLEAVHHLITKELGSRTPVITNAARGIMGLDALTNEVKEVKWESVADYDLETQEYNSIFNRNRGIVLAVGFLPGFKIDEISLPRSNKVFQGAMVDKFIMDIKDFTASVSDSTSPSCIILFGDHLVDIKPILAKLDSAMDEETVIVGDACGFFLSKSRRTINSIEGVSLDAVALVLARDKIKPQGLGETSFHFTSSTGTIPFGPELRAASTKVRGSRFTWLSALMEGDDEILYGHSILKALKEEIEYDDLETDLFIGVRQNREHTIGSQNLGPSTSLAMYKVLGGDKEYFVVDGVGIRPGDSFLFYHSDSQTASSSSYIALEHLATLKPLPITRATANSNTAPQKNQVFGGLIFSCHCRGPAYFGRPNVNTSPFTENFPGVPFAGVFCAKEIGRAFTRSIRMEEKEEEDDDDNDDDDDDDNDNYDDYDDDNNDDEDDDDDEDDEDKDSIHRCLHVYSTVYLVMSHTDGLVN</sequence>
<evidence type="ECO:0000256" key="1">
    <source>
        <dbReference type="SAM" id="MobiDB-lite"/>
    </source>
</evidence>
<feature type="compositionally biased region" description="Acidic residues" evidence="1">
    <location>
        <begin position="504"/>
        <end position="545"/>
    </location>
</feature>
<feature type="domain" description="FIST C-domain" evidence="3">
    <location>
        <begin position="336"/>
        <end position="494"/>
    </location>
</feature>